<protein>
    <submittedName>
        <fullName evidence="2">Uncharacterized protein</fullName>
    </submittedName>
</protein>
<accession>A0A915KHU9</accession>
<name>A0A915KHU9_ROMCU</name>
<dbReference type="WBParaSite" id="nRc.2.0.1.t37489-RA">
    <property type="protein sequence ID" value="nRc.2.0.1.t37489-RA"/>
    <property type="gene ID" value="nRc.2.0.1.g37489"/>
</dbReference>
<dbReference type="AlphaFoldDB" id="A0A915KHU9"/>
<evidence type="ECO:0000313" key="2">
    <source>
        <dbReference type="WBParaSite" id="nRc.2.0.1.t37489-RA"/>
    </source>
</evidence>
<keyword evidence="1" id="KW-1185">Reference proteome</keyword>
<proteinExistence type="predicted"/>
<evidence type="ECO:0000313" key="1">
    <source>
        <dbReference type="Proteomes" id="UP000887565"/>
    </source>
</evidence>
<organism evidence="1 2">
    <name type="scientific">Romanomermis culicivorax</name>
    <name type="common">Nematode worm</name>
    <dbReference type="NCBI Taxonomy" id="13658"/>
    <lineage>
        <taxon>Eukaryota</taxon>
        <taxon>Metazoa</taxon>
        <taxon>Ecdysozoa</taxon>
        <taxon>Nematoda</taxon>
        <taxon>Enoplea</taxon>
        <taxon>Dorylaimia</taxon>
        <taxon>Mermithida</taxon>
        <taxon>Mermithoidea</taxon>
        <taxon>Mermithidae</taxon>
        <taxon>Romanomermis</taxon>
    </lineage>
</organism>
<sequence length="58" mass="6509">MRVAIYSLLVKYSLEKGNVAMGRKICIIYTIIHFGKETQLLTFGSSKTFQVAGQPDKN</sequence>
<dbReference type="Proteomes" id="UP000887565">
    <property type="component" value="Unplaced"/>
</dbReference>
<reference evidence="2" key="1">
    <citation type="submission" date="2022-11" db="UniProtKB">
        <authorList>
            <consortium name="WormBaseParasite"/>
        </authorList>
    </citation>
    <scope>IDENTIFICATION</scope>
</reference>